<organism evidence="2 3">
    <name type="scientific">Xylaria arbuscula</name>
    <dbReference type="NCBI Taxonomy" id="114810"/>
    <lineage>
        <taxon>Eukaryota</taxon>
        <taxon>Fungi</taxon>
        <taxon>Dikarya</taxon>
        <taxon>Ascomycota</taxon>
        <taxon>Pezizomycotina</taxon>
        <taxon>Sordariomycetes</taxon>
        <taxon>Xylariomycetidae</taxon>
        <taxon>Xylariales</taxon>
        <taxon>Xylariaceae</taxon>
        <taxon>Xylaria</taxon>
    </lineage>
</organism>
<reference evidence="2" key="1">
    <citation type="submission" date="2022-07" db="EMBL/GenBank/DDBJ databases">
        <title>Genome Sequence of Xylaria arbuscula.</title>
        <authorList>
            <person name="Buettner E."/>
        </authorList>
    </citation>
    <scope>NUCLEOTIDE SEQUENCE</scope>
    <source>
        <strain evidence="2">VT107</strain>
    </source>
</reference>
<keyword evidence="3" id="KW-1185">Reference proteome</keyword>
<evidence type="ECO:0000313" key="3">
    <source>
        <dbReference type="Proteomes" id="UP001148614"/>
    </source>
</evidence>
<feature type="compositionally biased region" description="Acidic residues" evidence="1">
    <location>
        <begin position="412"/>
        <end position="423"/>
    </location>
</feature>
<dbReference type="InterPro" id="IPR022190">
    <property type="entry name" value="DUF3716"/>
</dbReference>
<name>A0A9W8TJ99_9PEZI</name>
<dbReference type="Pfam" id="PF12511">
    <property type="entry name" value="DUF3716"/>
    <property type="match status" value="1"/>
</dbReference>
<feature type="region of interest" description="Disordered" evidence="1">
    <location>
        <begin position="340"/>
        <end position="445"/>
    </location>
</feature>
<protein>
    <submittedName>
        <fullName evidence="2">Uncharacterized protein</fullName>
    </submittedName>
</protein>
<feature type="compositionally biased region" description="Polar residues" evidence="1">
    <location>
        <begin position="28"/>
        <end position="50"/>
    </location>
</feature>
<dbReference type="EMBL" id="JANPWZ010001923">
    <property type="protein sequence ID" value="KAJ3562305.1"/>
    <property type="molecule type" value="Genomic_DNA"/>
</dbReference>
<dbReference type="Proteomes" id="UP001148614">
    <property type="component" value="Unassembled WGS sequence"/>
</dbReference>
<feature type="compositionally biased region" description="Basic and acidic residues" evidence="1">
    <location>
        <begin position="252"/>
        <end position="261"/>
    </location>
</feature>
<feature type="compositionally biased region" description="Basic residues" evidence="1">
    <location>
        <begin position="265"/>
        <end position="275"/>
    </location>
</feature>
<evidence type="ECO:0000313" key="2">
    <source>
        <dbReference type="EMBL" id="KAJ3562305.1"/>
    </source>
</evidence>
<dbReference type="VEuPathDB" id="FungiDB:F4678DRAFT_249205"/>
<dbReference type="AlphaFoldDB" id="A0A9W8TJ99"/>
<feature type="compositionally biased region" description="Polar residues" evidence="1">
    <location>
        <begin position="73"/>
        <end position="95"/>
    </location>
</feature>
<gene>
    <name evidence="2" type="ORF">NPX13_g8613</name>
</gene>
<feature type="compositionally biased region" description="Pro residues" evidence="1">
    <location>
        <begin position="58"/>
        <end position="71"/>
    </location>
</feature>
<feature type="compositionally biased region" description="Low complexity" evidence="1">
    <location>
        <begin position="276"/>
        <end position="286"/>
    </location>
</feature>
<feature type="region of interest" description="Disordered" evidence="1">
    <location>
        <begin position="26"/>
        <end position="96"/>
    </location>
</feature>
<sequence length="445" mass="48124">MTDVARDLSHEDFESIASAATASWLAQRASTPNSSNQPLAIPSTAPQRGTSPPAAELAPPPSSAPVLPPAPSDYTSASTTSVSSPEDSGAQTNGDASIHSDITAWQSAIQSLPVQFANAKLPEHPLSLSLMNQPSLRPVEWNPYRQQGGFVPRTAHDYSSLMIYVSGQVNPNPCRKCRLRNGPFAQCVVSPPVVLANSALRHACANCTYQCQYSKCTNEPISEQERLRVELLRSVLRAKPLTPRQPMSRQPTAREKADRPAGKKSNSRRQSKQQRRSQQQARAVSQDNQPGPPSSGVALGLAANLVPFEEKLQYIRASSPRSRRRVAAEALQWQAAIATIEAEAPPPTPDIPIPRPAAEPIPNHHSRTLPDGFTSPHSTPVPSLPTLMHGFAPNSPPSVRTTNYNTGNSFDAMDEDESEDEQESSYGEPTWTAPDNLASIIKAPR</sequence>
<feature type="region of interest" description="Disordered" evidence="1">
    <location>
        <begin position="238"/>
        <end position="298"/>
    </location>
</feature>
<feature type="compositionally biased region" description="Polar residues" evidence="1">
    <location>
        <begin position="397"/>
        <end position="409"/>
    </location>
</feature>
<proteinExistence type="predicted"/>
<comment type="caution">
    <text evidence="2">The sequence shown here is derived from an EMBL/GenBank/DDBJ whole genome shotgun (WGS) entry which is preliminary data.</text>
</comment>
<accession>A0A9W8TJ99</accession>
<evidence type="ECO:0000256" key="1">
    <source>
        <dbReference type="SAM" id="MobiDB-lite"/>
    </source>
</evidence>
<feature type="compositionally biased region" description="Pro residues" evidence="1">
    <location>
        <begin position="344"/>
        <end position="359"/>
    </location>
</feature>